<evidence type="ECO:0000256" key="3">
    <source>
        <dbReference type="ARBA" id="ARBA00023002"/>
    </source>
</evidence>
<evidence type="ECO:0000256" key="2">
    <source>
        <dbReference type="ARBA" id="ARBA00022857"/>
    </source>
</evidence>
<dbReference type="EMBL" id="JBBXMP010000024">
    <property type="protein sequence ID" value="KAL0067642.1"/>
    <property type="molecule type" value="Genomic_DNA"/>
</dbReference>
<evidence type="ECO:0000313" key="6">
    <source>
        <dbReference type="EMBL" id="KAL0067642.1"/>
    </source>
</evidence>
<dbReference type="PRINTS" id="PR00080">
    <property type="entry name" value="SDRFAMILY"/>
</dbReference>
<dbReference type="InterPro" id="IPR002347">
    <property type="entry name" value="SDR_fam"/>
</dbReference>
<dbReference type="PRINTS" id="PR00081">
    <property type="entry name" value="GDHRDH"/>
</dbReference>
<dbReference type="Proteomes" id="UP001437256">
    <property type="component" value="Unassembled WGS sequence"/>
</dbReference>
<dbReference type="Gene3D" id="3.40.50.720">
    <property type="entry name" value="NAD(P)-binding Rossmann-like Domain"/>
    <property type="match status" value="1"/>
</dbReference>
<sequence length="265" mass="28994">MPSINDSKCILITGATSGIGRALAVAITKLPTNPHVIGTGRRPDRLKELRSVDVEPVQLELDADADTLKKNVLDLVQKFPDLDTIILNAGIQREYDFLNTDVDLANIYQEMNVNYLSILTVIAAVLPHFKTLAATGRPCMIVNVTSGLAVVPATHLSNYSASKAALHSMTMSLQSQFQGTNIHFIEVVPPLVESELHDHEGTTEKLSKFWMPLDQYVALTLEGLQKGEPHVSCGAAAAAFDRFEKEKYDLAMKKALPTAPMNFKP</sequence>
<dbReference type="SUPFAM" id="SSF51735">
    <property type="entry name" value="NAD(P)-binding Rossmann-fold domains"/>
    <property type="match status" value="1"/>
</dbReference>
<reference evidence="6 7" key="1">
    <citation type="submission" date="2024-05" db="EMBL/GenBank/DDBJ databases">
        <title>A draft genome resource for the thread blight pathogen Marasmius tenuissimus strain MS-2.</title>
        <authorList>
            <person name="Yulfo-Soto G.E."/>
            <person name="Baruah I.K."/>
            <person name="Amoako-Attah I."/>
            <person name="Bukari Y."/>
            <person name="Meinhardt L.W."/>
            <person name="Bailey B.A."/>
            <person name="Cohen S.P."/>
        </authorList>
    </citation>
    <scope>NUCLEOTIDE SEQUENCE [LARGE SCALE GENOMIC DNA]</scope>
    <source>
        <strain evidence="6 7">MS-2</strain>
    </source>
</reference>
<gene>
    <name evidence="6" type="ORF">AAF712_005357</name>
</gene>
<protein>
    <recommendedName>
        <fullName evidence="8">NAD(P)-binding protein</fullName>
    </recommendedName>
</protein>
<dbReference type="PROSITE" id="PS00061">
    <property type="entry name" value="ADH_SHORT"/>
    <property type="match status" value="1"/>
</dbReference>
<organism evidence="6 7">
    <name type="scientific">Marasmius tenuissimus</name>
    <dbReference type="NCBI Taxonomy" id="585030"/>
    <lineage>
        <taxon>Eukaryota</taxon>
        <taxon>Fungi</taxon>
        <taxon>Dikarya</taxon>
        <taxon>Basidiomycota</taxon>
        <taxon>Agaricomycotina</taxon>
        <taxon>Agaricomycetes</taxon>
        <taxon>Agaricomycetidae</taxon>
        <taxon>Agaricales</taxon>
        <taxon>Marasmiineae</taxon>
        <taxon>Marasmiaceae</taxon>
        <taxon>Marasmius</taxon>
    </lineage>
</organism>
<name>A0ABR3A2S0_9AGAR</name>
<dbReference type="InterPro" id="IPR020904">
    <property type="entry name" value="Sc_DH/Rdtase_CS"/>
</dbReference>
<accession>A0ABR3A2S0</accession>
<keyword evidence="3" id="KW-0560">Oxidoreductase</keyword>
<evidence type="ECO:0000313" key="7">
    <source>
        <dbReference type="Proteomes" id="UP001437256"/>
    </source>
</evidence>
<evidence type="ECO:0000256" key="4">
    <source>
        <dbReference type="ARBA" id="ARBA00037096"/>
    </source>
</evidence>
<dbReference type="PANTHER" id="PTHR44196:SF1">
    <property type="entry name" value="DEHYDROGENASE_REDUCTASE SDR FAMILY MEMBER 7B"/>
    <property type="match status" value="1"/>
</dbReference>
<evidence type="ECO:0008006" key="8">
    <source>
        <dbReference type="Google" id="ProtNLM"/>
    </source>
</evidence>
<comment type="similarity">
    <text evidence="1 5">Belongs to the short-chain dehydrogenases/reductases (SDR) family.</text>
</comment>
<keyword evidence="7" id="KW-1185">Reference proteome</keyword>
<comment type="function">
    <text evidence="4">Putative oxidoreductase.</text>
</comment>
<evidence type="ECO:0000256" key="1">
    <source>
        <dbReference type="ARBA" id="ARBA00006484"/>
    </source>
</evidence>
<dbReference type="Pfam" id="PF00106">
    <property type="entry name" value="adh_short"/>
    <property type="match status" value="1"/>
</dbReference>
<proteinExistence type="inferred from homology"/>
<dbReference type="PANTHER" id="PTHR44196">
    <property type="entry name" value="DEHYDROGENASE/REDUCTASE SDR FAMILY MEMBER 7B"/>
    <property type="match status" value="1"/>
</dbReference>
<dbReference type="InterPro" id="IPR036291">
    <property type="entry name" value="NAD(P)-bd_dom_sf"/>
</dbReference>
<evidence type="ECO:0000256" key="5">
    <source>
        <dbReference type="RuleBase" id="RU000363"/>
    </source>
</evidence>
<comment type="caution">
    <text evidence="6">The sequence shown here is derived from an EMBL/GenBank/DDBJ whole genome shotgun (WGS) entry which is preliminary data.</text>
</comment>
<keyword evidence="2" id="KW-0521">NADP</keyword>